<dbReference type="InParanoid" id="E4XCT5"/>
<dbReference type="Pfam" id="PF00168">
    <property type="entry name" value="C2"/>
    <property type="match status" value="1"/>
</dbReference>
<reference evidence="14 15" key="1">
    <citation type="journal article" date="2010" name="Science">
        <title>Plasticity of animal genome architecture unmasked by rapid evolution of a pelagic tunicate.</title>
        <authorList>
            <person name="Denoeud F."/>
            <person name="Henriet S."/>
            <person name="Mungpakdee S."/>
            <person name="Aury J.M."/>
            <person name="Da Silva C."/>
            <person name="Brinkmann H."/>
            <person name="Mikhaleva J."/>
            <person name="Olsen L.C."/>
            <person name="Jubin C."/>
            <person name="Canestro C."/>
            <person name="Bouquet J.M."/>
            <person name="Danks G."/>
            <person name="Poulain J."/>
            <person name="Campsteijn C."/>
            <person name="Adamski M."/>
            <person name="Cross I."/>
            <person name="Yadetie F."/>
            <person name="Muffato M."/>
            <person name="Louis A."/>
            <person name="Butcher S."/>
            <person name="Tsagkogeorga G."/>
            <person name="Konrad A."/>
            <person name="Singh S."/>
            <person name="Jensen M.F."/>
            <person name="Cong E.H."/>
            <person name="Eikeseth-Otteraa H."/>
            <person name="Noel B."/>
            <person name="Anthouard V."/>
            <person name="Porcel B.M."/>
            <person name="Kachouri-Lafond R."/>
            <person name="Nishino A."/>
            <person name="Ugolini M."/>
            <person name="Chourrout P."/>
            <person name="Nishida H."/>
            <person name="Aasland R."/>
            <person name="Huzurbazar S."/>
            <person name="Westhof E."/>
            <person name="Delsuc F."/>
            <person name="Lehrach H."/>
            <person name="Reinhardt R."/>
            <person name="Weissenbach J."/>
            <person name="Roy S.W."/>
            <person name="Artiguenave F."/>
            <person name="Postlethwait J.H."/>
            <person name="Manak J.R."/>
            <person name="Thompson E.M."/>
            <person name="Jaillon O."/>
            <person name="Du Pasquier L."/>
            <person name="Boudinot P."/>
            <person name="Liberles D.A."/>
            <person name="Volff J.N."/>
            <person name="Philippe H."/>
            <person name="Lenhard B."/>
            <person name="Roest Crollius H."/>
            <person name="Wincker P."/>
            <person name="Chourrout D."/>
        </authorList>
    </citation>
    <scope>NUCLEOTIDE SEQUENCE [LARGE SCALE GENOMIC DNA]</scope>
</reference>
<dbReference type="Pfam" id="PF17047">
    <property type="entry name" value="SMP_LBD"/>
    <property type="match status" value="1"/>
</dbReference>
<dbReference type="SUPFAM" id="SSF49562">
    <property type="entry name" value="C2 domain (Calcium/lipid-binding domain, CaLB)"/>
    <property type="match status" value="1"/>
</dbReference>
<dbReference type="PROSITE" id="PS51847">
    <property type="entry name" value="SMP"/>
    <property type="match status" value="1"/>
</dbReference>
<evidence type="ECO:0000256" key="2">
    <source>
        <dbReference type="ARBA" id="ARBA00022448"/>
    </source>
</evidence>
<accession>E4XCT5</accession>
<evidence type="ECO:0000313" key="14">
    <source>
        <dbReference type="EMBL" id="CBY09410.1"/>
    </source>
</evidence>
<organism evidence="14 15">
    <name type="scientific">Oikopleura dioica</name>
    <name type="common">Tunicate</name>
    <dbReference type="NCBI Taxonomy" id="34765"/>
    <lineage>
        <taxon>Eukaryota</taxon>
        <taxon>Metazoa</taxon>
        <taxon>Chordata</taxon>
        <taxon>Tunicata</taxon>
        <taxon>Appendicularia</taxon>
        <taxon>Copelata</taxon>
        <taxon>Oikopleuridae</taxon>
        <taxon>Oikopleura</taxon>
    </lineage>
</organism>
<evidence type="ECO:0000256" key="10">
    <source>
        <dbReference type="ARBA" id="ARBA00023136"/>
    </source>
</evidence>
<evidence type="ECO:0000256" key="8">
    <source>
        <dbReference type="ARBA" id="ARBA00023055"/>
    </source>
</evidence>
<evidence type="ECO:0000256" key="11">
    <source>
        <dbReference type="SAM" id="Phobius"/>
    </source>
</evidence>
<dbReference type="OrthoDB" id="1029639at2759"/>
<keyword evidence="3 11" id="KW-0812">Transmembrane</keyword>
<evidence type="ECO:0000313" key="15">
    <source>
        <dbReference type="Proteomes" id="UP000001307"/>
    </source>
</evidence>
<keyword evidence="8" id="KW-0445">Lipid transport</keyword>
<dbReference type="GO" id="GO:0031210">
    <property type="term" value="F:phosphatidylcholine binding"/>
    <property type="evidence" value="ECO:0007669"/>
    <property type="project" value="TreeGrafter"/>
</dbReference>
<dbReference type="EMBL" id="FN653037">
    <property type="protein sequence ID" value="CBY09410.1"/>
    <property type="molecule type" value="Genomic_DNA"/>
</dbReference>
<dbReference type="InterPro" id="IPR035892">
    <property type="entry name" value="C2_domain_sf"/>
</dbReference>
<keyword evidence="2" id="KW-0813">Transport</keyword>
<dbReference type="InterPro" id="IPR000008">
    <property type="entry name" value="C2_dom"/>
</dbReference>
<sequence>MSSVRRRKKSLSNADELSRENGEEPARLKMFGLTVEDMTYFFLLLVPFALSWAIGFFGFSSIFVVAITFFVYVIFFSKQKYNDRHRYLQQLLGTASIVADLNDAEKTEKLNEVRSRGIPTRLLSDSLFSNDQERAEWLNEIIYQLWPFISRMIHKILKETVEPTVRDLIPQLKISFQKIDLGEVAPRVVAIKVYPQSDGDDKNRIDIDCQVAWVSSAEINVGILGNQAKIEQLMFFGKMRISLSPLMSDSPLVGAMSITFLTQPDIEYSLSGLATVANTPGIKSTVQRAIDDSFASLLVIPKRINIDIAPSEVHFLNFRLPVGIIRITVIQARDLENTDKIVLNFGKPDPYAIVKIGSDAGRTAHVDETLDPVWLTKLGVEKTTFDLSVYDLTSQEVLVELWDKDIDKDDFMGAVRVPVNDVYLEFQNFIRAQEKIAINEDESITEDEKNARGFIEKWFEVGGKEKAEGNLKLKLSWLSFTTDKITREIPSATSFNHFFVGVFVDRLIHLPDKYRGRPIYVEVTLRHKTENKMERQITYNGTAPDCSFAEVKWFFCKDIYNYQLSVNVKLAFKDKVIPGYSFSFLPWKLLEESDTEHPWSRKIEQSIDSETTNDSEGSNKFKLFYTVAVRRLDGHDAAFRIPKTEPKKAPKHGHSYMPPVKIPSTSNISSANSIGSCTTLQDLGGREPLCYAELTWRYSPNSQTVTVVVHKVSQKSFPAGAKIKCQCGGRAADTKKHPNIVNDKVEIKKCAETTAEAKIDILVRKGGKTLARGQVDIENTLRQKVDLYKQ</sequence>
<keyword evidence="9" id="KW-0446">Lipid-binding</keyword>
<keyword evidence="15" id="KW-1185">Reference proteome</keyword>
<evidence type="ECO:0000256" key="6">
    <source>
        <dbReference type="ARBA" id="ARBA00022837"/>
    </source>
</evidence>
<evidence type="ECO:0000256" key="1">
    <source>
        <dbReference type="ARBA" id="ARBA00004370"/>
    </source>
</evidence>
<evidence type="ECO:0008006" key="16">
    <source>
        <dbReference type="Google" id="ProtNLM"/>
    </source>
</evidence>
<dbReference type="InterPro" id="IPR031468">
    <property type="entry name" value="SMP_LBD"/>
</dbReference>
<dbReference type="GO" id="GO:0035091">
    <property type="term" value="F:phosphatidylinositol binding"/>
    <property type="evidence" value="ECO:0007669"/>
    <property type="project" value="TreeGrafter"/>
</dbReference>
<dbReference type="GO" id="GO:0005544">
    <property type="term" value="F:calcium-dependent phospholipid binding"/>
    <property type="evidence" value="ECO:0007669"/>
    <property type="project" value="TreeGrafter"/>
</dbReference>
<evidence type="ECO:0000256" key="9">
    <source>
        <dbReference type="ARBA" id="ARBA00023121"/>
    </source>
</evidence>
<evidence type="ECO:0000256" key="4">
    <source>
        <dbReference type="ARBA" id="ARBA00022723"/>
    </source>
</evidence>
<dbReference type="PANTHER" id="PTHR45761">
    <property type="entry name" value="EXTENDED SYNAPTOTAGMIN-LIKE PROTEIN 2, ISOFORM C"/>
    <property type="match status" value="1"/>
</dbReference>
<feature type="transmembrane region" description="Helical" evidence="11">
    <location>
        <begin position="56"/>
        <end position="76"/>
    </location>
</feature>
<keyword evidence="6" id="KW-0106">Calcium</keyword>
<dbReference type="AlphaFoldDB" id="E4XCT5"/>
<gene>
    <name evidence="14" type="ORF">GSOID_T00007966001</name>
</gene>
<dbReference type="Proteomes" id="UP000001307">
    <property type="component" value="Unassembled WGS sequence"/>
</dbReference>
<evidence type="ECO:0000256" key="3">
    <source>
        <dbReference type="ARBA" id="ARBA00022692"/>
    </source>
</evidence>
<proteinExistence type="predicted"/>
<keyword evidence="10 11" id="KW-0472">Membrane</keyword>
<comment type="subcellular location">
    <subcellularLocation>
        <location evidence="1">Membrane</location>
    </subcellularLocation>
</comment>
<keyword evidence="4" id="KW-0479">Metal-binding</keyword>
<dbReference type="PROSITE" id="PS50004">
    <property type="entry name" value="C2"/>
    <property type="match status" value="1"/>
</dbReference>
<evidence type="ECO:0000256" key="7">
    <source>
        <dbReference type="ARBA" id="ARBA00022989"/>
    </source>
</evidence>
<dbReference type="GO" id="GO:0005789">
    <property type="term" value="C:endoplasmic reticulum membrane"/>
    <property type="evidence" value="ECO:0007669"/>
    <property type="project" value="TreeGrafter"/>
</dbReference>
<keyword evidence="5" id="KW-0677">Repeat</keyword>
<protein>
    <recommendedName>
        <fullName evidence="16">C2 domain-containing protein</fullName>
    </recommendedName>
</protein>
<dbReference type="SMART" id="SM00239">
    <property type="entry name" value="C2"/>
    <property type="match status" value="1"/>
</dbReference>
<dbReference type="GO" id="GO:0008429">
    <property type="term" value="F:phosphatidylethanolamine binding"/>
    <property type="evidence" value="ECO:0007669"/>
    <property type="project" value="TreeGrafter"/>
</dbReference>
<evidence type="ECO:0000259" key="13">
    <source>
        <dbReference type="PROSITE" id="PS51847"/>
    </source>
</evidence>
<dbReference type="CDD" id="cd21670">
    <property type="entry name" value="SMP_ESyt"/>
    <property type="match status" value="1"/>
</dbReference>
<dbReference type="Gene3D" id="2.60.40.150">
    <property type="entry name" value="C2 domain"/>
    <property type="match status" value="1"/>
</dbReference>
<dbReference type="GO" id="GO:0005509">
    <property type="term" value="F:calcium ion binding"/>
    <property type="evidence" value="ECO:0007669"/>
    <property type="project" value="TreeGrafter"/>
</dbReference>
<name>E4XCT5_OIKDI</name>
<evidence type="ECO:0000256" key="5">
    <source>
        <dbReference type="ARBA" id="ARBA00022737"/>
    </source>
</evidence>
<feature type="domain" description="SMP-LTD" evidence="13">
    <location>
        <begin position="131"/>
        <end position="309"/>
    </location>
</feature>
<dbReference type="InterPro" id="IPR039010">
    <property type="entry name" value="Synaptotagmin_SMP"/>
</dbReference>
<dbReference type="GO" id="GO:0006869">
    <property type="term" value="P:lipid transport"/>
    <property type="evidence" value="ECO:0007669"/>
    <property type="project" value="UniProtKB-KW"/>
</dbReference>
<dbReference type="PANTHER" id="PTHR45761:SF1">
    <property type="entry name" value="EXTENDED SYNAPTOTAGMIN-LIKE PROTEIN 2, ISOFORM C"/>
    <property type="match status" value="1"/>
</dbReference>
<feature type="domain" description="C2" evidence="12">
    <location>
        <begin position="300"/>
        <end position="433"/>
    </location>
</feature>
<keyword evidence="7 11" id="KW-1133">Transmembrane helix</keyword>
<evidence type="ECO:0000259" key="12">
    <source>
        <dbReference type="PROSITE" id="PS50004"/>
    </source>
</evidence>
<dbReference type="InterPro" id="IPR051634">
    <property type="entry name" value="Extended_Synaptotagmin"/>
</dbReference>